<dbReference type="InterPro" id="IPR036188">
    <property type="entry name" value="FAD/NAD-bd_sf"/>
</dbReference>
<dbReference type="Gene3D" id="3.50.50.60">
    <property type="entry name" value="FAD/NAD(P)-binding domain"/>
    <property type="match status" value="1"/>
</dbReference>
<dbReference type="EMBL" id="AUZX01001485">
    <property type="protein sequence ID" value="EQD78975.1"/>
    <property type="molecule type" value="Genomic_DNA"/>
</dbReference>
<comment type="caution">
    <text evidence="1">The sequence shown here is derived from an EMBL/GenBank/DDBJ whole genome shotgun (WGS) entry which is preliminary data.</text>
</comment>
<proteinExistence type="predicted"/>
<evidence type="ECO:0000313" key="1">
    <source>
        <dbReference type="EMBL" id="EQD78975.1"/>
    </source>
</evidence>
<organism evidence="1">
    <name type="scientific">mine drainage metagenome</name>
    <dbReference type="NCBI Taxonomy" id="410659"/>
    <lineage>
        <taxon>unclassified sequences</taxon>
        <taxon>metagenomes</taxon>
        <taxon>ecological metagenomes</taxon>
    </lineage>
</organism>
<gene>
    <name evidence="1" type="ORF">B1A_01983</name>
</gene>
<reference evidence="1" key="1">
    <citation type="submission" date="2013-08" db="EMBL/GenBank/DDBJ databases">
        <authorList>
            <person name="Mendez C."/>
            <person name="Richter M."/>
            <person name="Ferrer M."/>
            <person name="Sanchez J."/>
        </authorList>
    </citation>
    <scope>NUCLEOTIDE SEQUENCE</scope>
</reference>
<name>T1D9W0_9ZZZZ</name>
<dbReference type="AlphaFoldDB" id="T1D9W0"/>
<accession>T1D9W0</accession>
<reference evidence="1" key="2">
    <citation type="journal article" date="2014" name="ISME J.">
        <title>Microbial stratification in low pH oxic and suboxic macroscopic growths along an acid mine drainage.</title>
        <authorList>
            <person name="Mendez-Garcia C."/>
            <person name="Mesa V."/>
            <person name="Sprenger R.R."/>
            <person name="Richter M."/>
            <person name="Diez M.S."/>
            <person name="Solano J."/>
            <person name="Bargiela R."/>
            <person name="Golyshina O.V."/>
            <person name="Manteca A."/>
            <person name="Ramos J.L."/>
            <person name="Gallego J.R."/>
            <person name="Llorente I."/>
            <person name="Martins Dos Santos V.A."/>
            <person name="Jensen O.N."/>
            <person name="Pelaez A.I."/>
            <person name="Sanchez J."/>
            <person name="Ferrer M."/>
        </authorList>
    </citation>
    <scope>NUCLEOTIDE SEQUENCE</scope>
</reference>
<protein>
    <submittedName>
        <fullName evidence="1">Geranylgeranyl reductase</fullName>
    </submittedName>
</protein>
<sequence length="139" mass="14802">MPKQNGWLNIGVGGMAERIKRSRRSIHDHWALLTRKLERDLARGAHYAPTGYSYYLRGRVDVVRRGTAFIAGDAAGLATRDMAEGIGPAVRSGLAAADSILTGAPYRLEDITGASLGGGWTSRLFDWAMTRGAGSAAAA</sequence>